<keyword evidence="1" id="KW-0460">Magnesium</keyword>
<dbReference type="PANTHER" id="PTHR16222:SF12">
    <property type="entry name" value="ADP-RIBOSYLGLYCOHYDROLASE-RELATED"/>
    <property type="match status" value="1"/>
</dbReference>
<dbReference type="GO" id="GO:0046872">
    <property type="term" value="F:metal ion binding"/>
    <property type="evidence" value="ECO:0007669"/>
    <property type="project" value="UniProtKB-KW"/>
</dbReference>
<dbReference type="GO" id="GO:0016787">
    <property type="term" value="F:hydrolase activity"/>
    <property type="evidence" value="ECO:0007669"/>
    <property type="project" value="UniProtKB-KW"/>
</dbReference>
<dbReference type="EMBL" id="JACEQY010000001">
    <property type="protein sequence ID" value="MBA4860060.1"/>
    <property type="molecule type" value="Genomic_DNA"/>
</dbReference>
<feature type="binding site" evidence="1">
    <location>
        <position position="83"/>
    </location>
    <ligand>
        <name>Mg(2+)</name>
        <dbReference type="ChEBI" id="CHEBI:18420"/>
        <label>1</label>
    </ligand>
</feature>
<organism evidence="2 3">
    <name type="scientific">Streptomyces himalayensis subsp. aureolus</name>
    <dbReference type="NCBI Taxonomy" id="2758039"/>
    <lineage>
        <taxon>Bacteria</taxon>
        <taxon>Bacillati</taxon>
        <taxon>Actinomycetota</taxon>
        <taxon>Actinomycetes</taxon>
        <taxon>Kitasatosporales</taxon>
        <taxon>Streptomycetaceae</taxon>
        <taxon>Streptomyces</taxon>
        <taxon>Streptomyces himalayensis</taxon>
    </lineage>
</organism>
<dbReference type="PANTHER" id="PTHR16222">
    <property type="entry name" value="ADP-RIBOSYLGLYCOHYDROLASE"/>
    <property type="match status" value="1"/>
</dbReference>
<feature type="binding site" evidence="1">
    <location>
        <position position="85"/>
    </location>
    <ligand>
        <name>Mg(2+)</name>
        <dbReference type="ChEBI" id="CHEBI:18420"/>
        <label>1</label>
    </ligand>
</feature>
<reference evidence="2 3" key="1">
    <citation type="submission" date="2020-07" db="EMBL/GenBank/DDBJ databases">
        <title>Streptomyces isolated from Indian soil.</title>
        <authorList>
            <person name="Mandal S."/>
            <person name="Maiti P.K."/>
        </authorList>
    </citation>
    <scope>NUCLEOTIDE SEQUENCE [LARGE SCALE GENOMIC DNA]</scope>
    <source>
        <strain evidence="2 3">PSKA54</strain>
    </source>
</reference>
<dbReference type="InterPro" id="IPR005502">
    <property type="entry name" value="Ribosyl_crysJ1"/>
</dbReference>
<dbReference type="Proteomes" id="UP000586976">
    <property type="component" value="Unassembled WGS sequence"/>
</dbReference>
<comment type="cofactor">
    <cofactor evidence="1">
        <name>Mg(2+)</name>
        <dbReference type="ChEBI" id="CHEBI:18420"/>
    </cofactor>
    <text evidence="1">Binds 2 magnesium ions per subunit.</text>
</comment>
<evidence type="ECO:0000313" key="2">
    <source>
        <dbReference type="EMBL" id="MBA4860060.1"/>
    </source>
</evidence>
<dbReference type="SUPFAM" id="SSF101478">
    <property type="entry name" value="ADP-ribosylglycohydrolase"/>
    <property type="match status" value="1"/>
</dbReference>
<protein>
    <submittedName>
        <fullName evidence="2">ADP-ribosylglycohydrolase family protein</fullName>
    </submittedName>
</protein>
<proteinExistence type="predicted"/>
<comment type="caution">
    <text evidence="2">The sequence shown here is derived from an EMBL/GenBank/DDBJ whole genome shotgun (WGS) entry which is preliminary data.</text>
</comment>
<keyword evidence="2" id="KW-0378">Hydrolase</keyword>
<dbReference type="Pfam" id="PF03747">
    <property type="entry name" value="ADP_ribosyl_GH"/>
    <property type="match status" value="1"/>
</dbReference>
<sequence length="392" mass="41424">MQDISDVNDGATDDVTLEERIAGCLVGAAVGDALGGPVEGYSPEQIVERHGGRVHGIVGPWHGDDWRTARPIAPYHKGDGHITDDTLMTHALVRVYATVRDHLDAYAVAEHLVPELISRPVWIPELESEALPLQRIFLAEKWLVARLHYGHVDPREAGSGNIVNCGAAMYMAPVGLVNAADPRGAYAEAIDVAGAHQSSYGREAAGVFAAAVAAACRPGATPASVVDTCLAVAKDGTRAAIEAVCEVAALHTEFESALAPLRAAVEPYDTVGADYRAPSLGARRPSRLHAIEELPIALGMLVVAAGDYRQAVLGSVNYGRDCDSIATMAGGLAGALGSEVPDEWAKAVAEASRLDLYAPARTLAEVTREVFARDVRRRRAHEAAFAQIAGLR</sequence>
<accession>A0A7W2CVV9</accession>
<dbReference type="RefSeq" id="WP_181862231.1">
    <property type="nucleotide sequence ID" value="NZ_JACEQY010000001.1"/>
</dbReference>
<evidence type="ECO:0000256" key="1">
    <source>
        <dbReference type="PIRSR" id="PIRSR605502-1"/>
    </source>
</evidence>
<feature type="binding site" evidence="1">
    <location>
        <position position="324"/>
    </location>
    <ligand>
        <name>Mg(2+)</name>
        <dbReference type="ChEBI" id="CHEBI:18420"/>
        <label>1</label>
    </ligand>
</feature>
<dbReference type="AlphaFoldDB" id="A0A7W2CVV9"/>
<evidence type="ECO:0000313" key="3">
    <source>
        <dbReference type="Proteomes" id="UP000586976"/>
    </source>
</evidence>
<dbReference type="InterPro" id="IPR050792">
    <property type="entry name" value="ADP-ribosylglycohydrolase"/>
</dbReference>
<feature type="binding site" evidence="1">
    <location>
        <position position="321"/>
    </location>
    <ligand>
        <name>Mg(2+)</name>
        <dbReference type="ChEBI" id="CHEBI:18420"/>
        <label>1</label>
    </ligand>
</feature>
<feature type="binding site" evidence="1">
    <location>
        <position position="84"/>
    </location>
    <ligand>
        <name>Mg(2+)</name>
        <dbReference type="ChEBI" id="CHEBI:18420"/>
        <label>1</label>
    </ligand>
</feature>
<keyword evidence="3" id="KW-1185">Reference proteome</keyword>
<dbReference type="InterPro" id="IPR036705">
    <property type="entry name" value="Ribosyl_crysJ1_sf"/>
</dbReference>
<name>A0A7W2CVV9_9ACTN</name>
<dbReference type="Gene3D" id="1.10.4080.10">
    <property type="entry name" value="ADP-ribosylation/Crystallin J1"/>
    <property type="match status" value="1"/>
</dbReference>
<gene>
    <name evidence="2" type="ORF">H1V43_01450</name>
</gene>
<keyword evidence="1" id="KW-0479">Metal-binding</keyword>
<feature type="binding site" evidence="1">
    <location>
        <position position="323"/>
    </location>
    <ligand>
        <name>Mg(2+)</name>
        <dbReference type="ChEBI" id="CHEBI:18420"/>
        <label>1</label>
    </ligand>
</feature>